<dbReference type="GO" id="GO:0000178">
    <property type="term" value="C:exosome (RNase complex)"/>
    <property type="evidence" value="ECO:0007669"/>
    <property type="project" value="TreeGrafter"/>
</dbReference>
<dbReference type="GO" id="GO:0003677">
    <property type="term" value="F:DNA binding"/>
    <property type="evidence" value="ECO:0007669"/>
    <property type="project" value="UniProtKB-KW"/>
</dbReference>
<feature type="compositionally biased region" description="Acidic residues" evidence="2">
    <location>
        <begin position="203"/>
        <end position="229"/>
    </location>
</feature>
<reference evidence="3" key="1">
    <citation type="journal article" date="2020" name="bioRxiv">
        <title>Comparative genomics of Chlamydomonas.</title>
        <authorList>
            <person name="Craig R.J."/>
            <person name="Hasan A.R."/>
            <person name="Ness R.W."/>
            <person name="Keightley P.D."/>
        </authorList>
    </citation>
    <scope>NUCLEOTIDE SEQUENCE</scope>
    <source>
        <strain evidence="3">CCAP 11/70</strain>
    </source>
</reference>
<keyword evidence="1" id="KW-0238">DNA-binding</keyword>
<comment type="function">
    <text evidence="1">Plays a role in the recruitment of the exosome to pre-rRNA to mediate the 3'-5' end processing of the 5.8S rRNA.</text>
</comment>
<dbReference type="PANTHER" id="PTHR15341:SF3">
    <property type="entry name" value="NUCLEAR NUCLEIC ACID-BINDING PROTEIN C1D"/>
    <property type="match status" value="1"/>
</dbReference>
<accession>A0A835Y845</accession>
<comment type="subcellular location">
    <subcellularLocation>
        <location evidence="1">Cytoplasm</location>
    </subcellularLocation>
    <subcellularLocation>
        <location evidence="1">Nucleus</location>
        <location evidence="1">Nucleolus</location>
    </subcellularLocation>
    <subcellularLocation>
        <location evidence="1">Nucleus</location>
    </subcellularLocation>
</comment>
<comment type="subunit">
    <text evidence="1">Monomer and homodimer.</text>
</comment>
<comment type="similarity">
    <text evidence="1">Belongs to the C1D family.</text>
</comment>
<dbReference type="GO" id="GO:0003723">
    <property type="term" value="F:RNA binding"/>
    <property type="evidence" value="ECO:0007669"/>
    <property type="project" value="UniProtKB-UniRule"/>
</dbReference>
<protein>
    <recommendedName>
        <fullName evidence="1">Nuclear nucleic acid-binding protein C1D</fullName>
    </recommendedName>
</protein>
<dbReference type="Proteomes" id="UP000612055">
    <property type="component" value="Unassembled WGS sequence"/>
</dbReference>
<dbReference type="EMBL" id="JAEHOE010000021">
    <property type="protein sequence ID" value="KAG2495951.1"/>
    <property type="molecule type" value="Genomic_DNA"/>
</dbReference>
<keyword evidence="1" id="KW-0694">RNA-binding</keyword>
<comment type="caution">
    <text evidence="3">The sequence shown here is derived from an EMBL/GenBank/DDBJ whole genome shotgun (WGS) entry which is preliminary data.</text>
</comment>
<dbReference type="GO" id="GO:0005737">
    <property type="term" value="C:cytoplasm"/>
    <property type="evidence" value="ECO:0007669"/>
    <property type="project" value="UniProtKB-SubCell"/>
</dbReference>
<dbReference type="GO" id="GO:0005730">
    <property type="term" value="C:nucleolus"/>
    <property type="evidence" value="ECO:0007669"/>
    <property type="project" value="UniProtKB-SubCell"/>
</dbReference>
<organism evidence="3 4">
    <name type="scientific">Edaphochlamys debaryana</name>
    <dbReference type="NCBI Taxonomy" id="47281"/>
    <lineage>
        <taxon>Eukaryota</taxon>
        <taxon>Viridiplantae</taxon>
        <taxon>Chlorophyta</taxon>
        <taxon>core chlorophytes</taxon>
        <taxon>Chlorophyceae</taxon>
        <taxon>CS clade</taxon>
        <taxon>Chlamydomonadales</taxon>
        <taxon>Chlamydomonadales incertae sedis</taxon>
        <taxon>Edaphochlamys</taxon>
    </lineage>
</organism>
<dbReference type="PANTHER" id="PTHR15341">
    <property type="entry name" value="SUN-COR STEROID HORMONE RECEPTOR CO-REPRESSOR"/>
    <property type="match status" value="1"/>
</dbReference>
<dbReference type="OrthoDB" id="1421013at2759"/>
<keyword evidence="1" id="KW-0539">Nucleus</keyword>
<evidence type="ECO:0000256" key="1">
    <source>
        <dbReference type="RuleBase" id="RU368003"/>
    </source>
</evidence>
<feature type="compositionally biased region" description="Gly residues" evidence="2">
    <location>
        <begin position="172"/>
        <end position="191"/>
    </location>
</feature>
<dbReference type="GO" id="GO:0000460">
    <property type="term" value="P:maturation of 5.8S rRNA"/>
    <property type="evidence" value="ECO:0007669"/>
    <property type="project" value="TreeGrafter"/>
</dbReference>
<gene>
    <name evidence="3" type="ORF">HYH03_005881</name>
</gene>
<evidence type="ECO:0000313" key="3">
    <source>
        <dbReference type="EMBL" id="KAG2495951.1"/>
    </source>
</evidence>
<name>A0A835Y845_9CHLO</name>
<keyword evidence="1" id="KW-0698">rRNA processing</keyword>
<evidence type="ECO:0000256" key="2">
    <source>
        <dbReference type="SAM" id="MobiDB-lite"/>
    </source>
</evidence>
<dbReference type="GO" id="GO:0010468">
    <property type="term" value="P:regulation of gene expression"/>
    <property type="evidence" value="ECO:0007669"/>
    <property type="project" value="TreeGrafter"/>
</dbReference>
<feature type="compositionally biased region" description="Low complexity" evidence="2">
    <location>
        <begin position="247"/>
        <end position="259"/>
    </location>
</feature>
<keyword evidence="4" id="KW-1185">Reference proteome</keyword>
<evidence type="ECO:0000313" key="4">
    <source>
        <dbReference type="Proteomes" id="UP000612055"/>
    </source>
</evidence>
<proteinExistence type="inferred from homology"/>
<feature type="region of interest" description="Disordered" evidence="2">
    <location>
        <begin position="152"/>
        <end position="262"/>
    </location>
</feature>
<feature type="compositionally biased region" description="Low complexity" evidence="2">
    <location>
        <begin position="152"/>
        <end position="168"/>
    </location>
</feature>
<dbReference type="AlphaFoldDB" id="A0A835Y845"/>
<keyword evidence="1" id="KW-0963">Cytoplasm</keyword>
<sequence length="283" mass="28715">MAAPLELPDDVKIQLSQLTEFLGDLKKALGAAAALGGPAEVLAKTAADPVGRARLYQAVAKAVNALHHTYLRAHGRDPFAPVGAGAIGGASVGKAELDRIRQYDKKVNRAFAEAELRSARRLATLDVAGASRFISAAVPDLTPEQRAAMKRAAAAVEARRGSGAAPGRGAKRGLGGPGAGAGQEGRQGRGQGAKRGRAAAEPQAEDPEGPGGEEDESADSSEAEEEEASGGEVEAERRREEAEEEAVAAAEEAAERAAAGGEGVDEAAAGFLEAFAARHGGSG</sequence>
<dbReference type="InterPro" id="IPR011082">
    <property type="entry name" value="Exosome-assoc_fac/DNA_repair"/>
</dbReference>